<accession>A0ACC0V0N1</accession>
<evidence type="ECO:0000313" key="2">
    <source>
        <dbReference type="Proteomes" id="UP001163324"/>
    </source>
</evidence>
<protein>
    <submittedName>
        <fullName evidence="1">Uncharacterized protein</fullName>
    </submittedName>
</protein>
<dbReference type="EMBL" id="CM047944">
    <property type="protein sequence ID" value="KAI9899771.1"/>
    <property type="molecule type" value="Genomic_DNA"/>
</dbReference>
<reference evidence="1" key="1">
    <citation type="submission" date="2022-10" db="EMBL/GenBank/DDBJ databases">
        <title>Complete Genome of Trichothecium roseum strain YXFP-22015, a Plant Pathogen Isolated from Citrus.</title>
        <authorList>
            <person name="Wang Y."/>
            <person name="Zhu L."/>
        </authorList>
    </citation>
    <scope>NUCLEOTIDE SEQUENCE</scope>
    <source>
        <strain evidence="1">YXFP-22015</strain>
    </source>
</reference>
<name>A0ACC0V0N1_9HYPO</name>
<gene>
    <name evidence="1" type="ORF">N3K66_006232</name>
</gene>
<sequence length="184" mass="19032">MVKISLVMGLAALAPLAMAQPIAQEEQGGVSGFSFEDWAKSIIADPEGDHLSPDQALSSALKDGTVSSSSSSNKKRQGPNDVVCNRNGFKSATASDAVSCINELARRGGESCRAGTTTTFCSIFNARITGVAGGPQYDTTATCQEIASAAGKIMDVCWRADNTVQGMNYVVGNAGPMALHIDAP</sequence>
<dbReference type="Proteomes" id="UP001163324">
    <property type="component" value="Chromosome 5"/>
</dbReference>
<organism evidence="1 2">
    <name type="scientific">Trichothecium roseum</name>
    <dbReference type="NCBI Taxonomy" id="47278"/>
    <lineage>
        <taxon>Eukaryota</taxon>
        <taxon>Fungi</taxon>
        <taxon>Dikarya</taxon>
        <taxon>Ascomycota</taxon>
        <taxon>Pezizomycotina</taxon>
        <taxon>Sordariomycetes</taxon>
        <taxon>Hypocreomycetidae</taxon>
        <taxon>Hypocreales</taxon>
        <taxon>Hypocreales incertae sedis</taxon>
        <taxon>Trichothecium</taxon>
    </lineage>
</organism>
<comment type="caution">
    <text evidence="1">The sequence shown here is derived from an EMBL/GenBank/DDBJ whole genome shotgun (WGS) entry which is preliminary data.</text>
</comment>
<evidence type="ECO:0000313" key="1">
    <source>
        <dbReference type="EMBL" id="KAI9899771.1"/>
    </source>
</evidence>
<proteinExistence type="predicted"/>
<keyword evidence="2" id="KW-1185">Reference proteome</keyword>